<evidence type="ECO:0000313" key="3">
    <source>
        <dbReference type="Proteomes" id="UP000467700"/>
    </source>
</evidence>
<accession>A0A8S0W655</accession>
<dbReference type="OrthoDB" id="10548606at2759"/>
<name>A0A8S0W655_CYCAE</name>
<evidence type="ECO:0000256" key="1">
    <source>
        <dbReference type="SAM" id="SignalP"/>
    </source>
</evidence>
<keyword evidence="3" id="KW-1185">Reference proteome</keyword>
<evidence type="ECO:0008006" key="4">
    <source>
        <dbReference type="Google" id="ProtNLM"/>
    </source>
</evidence>
<reference evidence="2 3" key="1">
    <citation type="submission" date="2020-01" db="EMBL/GenBank/DDBJ databases">
        <authorList>
            <person name="Gupta K D."/>
        </authorList>
    </citation>
    <scope>NUCLEOTIDE SEQUENCE [LARGE SCALE GENOMIC DNA]</scope>
</reference>
<comment type="caution">
    <text evidence="2">The sequence shown here is derived from an EMBL/GenBank/DDBJ whole genome shotgun (WGS) entry which is preliminary data.</text>
</comment>
<organism evidence="2 3">
    <name type="scientific">Cyclocybe aegerita</name>
    <name type="common">Black poplar mushroom</name>
    <name type="synonym">Agrocybe aegerita</name>
    <dbReference type="NCBI Taxonomy" id="1973307"/>
    <lineage>
        <taxon>Eukaryota</taxon>
        <taxon>Fungi</taxon>
        <taxon>Dikarya</taxon>
        <taxon>Basidiomycota</taxon>
        <taxon>Agaricomycotina</taxon>
        <taxon>Agaricomycetes</taxon>
        <taxon>Agaricomycetidae</taxon>
        <taxon>Agaricales</taxon>
        <taxon>Agaricineae</taxon>
        <taxon>Bolbitiaceae</taxon>
        <taxon>Cyclocybe</taxon>
    </lineage>
</organism>
<feature type="chain" id="PRO_5035723729" description="Secreted protein" evidence="1">
    <location>
        <begin position="21"/>
        <end position="204"/>
    </location>
</feature>
<sequence>MVQFTASILLTAIIIAPVLAVPLTIVGLSSEDATQGEHHALHSRALRVTHPQLTRGRTAPWSPVAPSPDIMVRAEEGIQSREPRGRVQSLAQVTSITHGTGRHIRRDLGYFATREPKGGRVQAAGQATYITHSPERLSCGGRLAAREPRGGRVQGAGQATYITHSPERLSRGGGRLAARRPEIHHFEGVGQAASLTHSEVVDTA</sequence>
<dbReference type="AlphaFoldDB" id="A0A8S0W655"/>
<feature type="signal peptide" evidence="1">
    <location>
        <begin position="1"/>
        <end position="20"/>
    </location>
</feature>
<evidence type="ECO:0000313" key="2">
    <source>
        <dbReference type="EMBL" id="CAA7264308.1"/>
    </source>
</evidence>
<dbReference type="Proteomes" id="UP000467700">
    <property type="component" value="Unassembled WGS sequence"/>
</dbReference>
<keyword evidence="1" id="KW-0732">Signal</keyword>
<protein>
    <recommendedName>
        <fullName evidence="4">Secreted protein</fullName>
    </recommendedName>
</protein>
<proteinExistence type="predicted"/>
<dbReference type="EMBL" id="CACVBS010000044">
    <property type="protein sequence ID" value="CAA7264308.1"/>
    <property type="molecule type" value="Genomic_DNA"/>
</dbReference>
<gene>
    <name evidence="2" type="ORF">AAE3_LOCUS6632</name>
</gene>